<sequence>MIAVSVLVAILVEWIGRRPGERLEASFLQRRHNGPTPGVMGWRAIPRGRWRTPVVIPRALTEHRLVPLYLVAATAKRALTANVYIRLLIKLSVLTFITIPGRIFQPDIAHSIPLPSYHVLYGMSTCYLGLRDYQIFLPTITYRALLDDKSIIISTRTYRVFI</sequence>
<gene>
    <name evidence="1" type="ORF">AVEN_233684_1</name>
</gene>
<protein>
    <submittedName>
        <fullName evidence="1">Uncharacterized protein</fullName>
    </submittedName>
</protein>
<organism evidence="1 2">
    <name type="scientific">Araneus ventricosus</name>
    <name type="common">Orbweaver spider</name>
    <name type="synonym">Epeira ventricosa</name>
    <dbReference type="NCBI Taxonomy" id="182803"/>
    <lineage>
        <taxon>Eukaryota</taxon>
        <taxon>Metazoa</taxon>
        <taxon>Ecdysozoa</taxon>
        <taxon>Arthropoda</taxon>
        <taxon>Chelicerata</taxon>
        <taxon>Arachnida</taxon>
        <taxon>Araneae</taxon>
        <taxon>Araneomorphae</taxon>
        <taxon>Entelegynae</taxon>
        <taxon>Araneoidea</taxon>
        <taxon>Araneidae</taxon>
        <taxon>Araneus</taxon>
    </lineage>
</organism>
<name>A0A4Y2Q0E5_ARAVE</name>
<dbReference type="AlphaFoldDB" id="A0A4Y2Q0E5"/>
<dbReference type="EMBL" id="BGPR01012640">
    <property type="protein sequence ID" value="GBN56981.1"/>
    <property type="molecule type" value="Genomic_DNA"/>
</dbReference>
<evidence type="ECO:0000313" key="1">
    <source>
        <dbReference type="EMBL" id="GBN56981.1"/>
    </source>
</evidence>
<reference evidence="1 2" key="1">
    <citation type="journal article" date="2019" name="Sci. Rep.">
        <title>Orb-weaving spider Araneus ventricosus genome elucidates the spidroin gene catalogue.</title>
        <authorList>
            <person name="Kono N."/>
            <person name="Nakamura H."/>
            <person name="Ohtoshi R."/>
            <person name="Moran D.A.P."/>
            <person name="Shinohara A."/>
            <person name="Yoshida Y."/>
            <person name="Fujiwara M."/>
            <person name="Mori M."/>
            <person name="Tomita M."/>
            <person name="Arakawa K."/>
        </authorList>
    </citation>
    <scope>NUCLEOTIDE SEQUENCE [LARGE SCALE GENOMIC DNA]</scope>
</reference>
<comment type="caution">
    <text evidence="1">The sequence shown here is derived from an EMBL/GenBank/DDBJ whole genome shotgun (WGS) entry which is preliminary data.</text>
</comment>
<dbReference type="Proteomes" id="UP000499080">
    <property type="component" value="Unassembled WGS sequence"/>
</dbReference>
<proteinExistence type="predicted"/>
<accession>A0A4Y2Q0E5</accession>
<evidence type="ECO:0000313" key="2">
    <source>
        <dbReference type="Proteomes" id="UP000499080"/>
    </source>
</evidence>
<keyword evidence="2" id="KW-1185">Reference proteome</keyword>